<comment type="caution">
    <text evidence="1">The sequence shown here is derived from an EMBL/GenBank/DDBJ whole genome shotgun (WGS) entry which is preliminary data.</text>
</comment>
<sequence length="325" mass="36953">MYDKMNAYTNYYYQLNDAIKWKVSDKKILMTIASMYAMNHKTLNIEKFLQIADCIKEQAGFFSALKSYSRFTTAASLDVKFEDPESQIDALFHLYDGFKEAKFKSGVYTYLAATIALTNPNNNLKQEDIIDRTKEIYDGMKKEHLFLTGASDYPLAVLLAYEQQSDIIQRMENFYHELNKNGFWKGNDLQFLSHILTLDSESSDGDLINRSVSVMDTLKKAGIRTKQMYYPVIGMLALLPQDEFDMTEITKMYDSLNKKKGFKWQKDMNLIMAIALYVSGKLDNNSVAQASIHTTLETILQAQQAVMVATLASTTAANNSNNGSN</sequence>
<evidence type="ECO:0000313" key="1">
    <source>
        <dbReference type="EMBL" id="MFC4023492.1"/>
    </source>
</evidence>
<dbReference type="RefSeq" id="WP_379495996.1">
    <property type="nucleotide sequence ID" value="NZ_JBHSAO010000003.1"/>
</dbReference>
<dbReference type="InterPro" id="IPR025062">
    <property type="entry name" value="DUF4003"/>
</dbReference>
<protein>
    <submittedName>
        <fullName evidence="1">DUF4003 family protein</fullName>
    </submittedName>
</protein>
<dbReference type="Pfam" id="PF13170">
    <property type="entry name" value="DUF4003"/>
    <property type="match status" value="1"/>
</dbReference>
<accession>A0ABV8GXV0</accession>
<name>A0ABV8GXV0_9BACI</name>
<reference evidence="2" key="1">
    <citation type="journal article" date="2019" name="Int. J. Syst. Evol. Microbiol.">
        <title>The Global Catalogue of Microorganisms (GCM) 10K type strain sequencing project: providing services to taxonomists for standard genome sequencing and annotation.</title>
        <authorList>
            <consortium name="The Broad Institute Genomics Platform"/>
            <consortium name="The Broad Institute Genome Sequencing Center for Infectious Disease"/>
            <person name="Wu L."/>
            <person name="Ma J."/>
        </authorList>
    </citation>
    <scope>NUCLEOTIDE SEQUENCE [LARGE SCALE GENOMIC DNA]</scope>
    <source>
        <strain evidence="2">IBRC-M 10703</strain>
    </source>
</reference>
<gene>
    <name evidence="1" type="ORF">ACFOUV_06585</name>
</gene>
<evidence type="ECO:0000313" key="2">
    <source>
        <dbReference type="Proteomes" id="UP001595772"/>
    </source>
</evidence>
<keyword evidence="2" id="KW-1185">Reference proteome</keyword>
<dbReference type="Proteomes" id="UP001595772">
    <property type="component" value="Unassembled WGS sequence"/>
</dbReference>
<organism evidence="1 2">
    <name type="scientific">Oceanobacillus longus</name>
    <dbReference type="NCBI Taxonomy" id="930120"/>
    <lineage>
        <taxon>Bacteria</taxon>
        <taxon>Bacillati</taxon>
        <taxon>Bacillota</taxon>
        <taxon>Bacilli</taxon>
        <taxon>Bacillales</taxon>
        <taxon>Bacillaceae</taxon>
        <taxon>Oceanobacillus</taxon>
    </lineage>
</organism>
<dbReference type="EMBL" id="JBHSAO010000003">
    <property type="protein sequence ID" value="MFC4023492.1"/>
    <property type="molecule type" value="Genomic_DNA"/>
</dbReference>
<proteinExistence type="predicted"/>